<dbReference type="PROSITE" id="PS50932">
    <property type="entry name" value="HTH_LACI_2"/>
    <property type="match status" value="1"/>
</dbReference>
<keyword evidence="8" id="KW-1185">Reference proteome</keyword>
<evidence type="ECO:0000313" key="7">
    <source>
        <dbReference type="EMBL" id="WPX72947.1"/>
    </source>
</evidence>
<feature type="domain" description="HTH lacI-type" evidence="5">
    <location>
        <begin position="7"/>
        <end position="61"/>
    </location>
</feature>
<evidence type="ECO:0008006" key="9">
    <source>
        <dbReference type="Google" id="ProtNLM"/>
    </source>
</evidence>
<dbReference type="SMART" id="SM00354">
    <property type="entry name" value="HTH_LACI"/>
    <property type="match status" value="1"/>
</dbReference>
<evidence type="ECO:0000313" key="8">
    <source>
        <dbReference type="Proteomes" id="UP001325248"/>
    </source>
</evidence>
<feature type="domain" description="Tyr recombinase" evidence="6">
    <location>
        <begin position="1"/>
        <end position="217"/>
    </location>
</feature>
<reference evidence="7" key="1">
    <citation type="submission" date="2023-10" db="EMBL/GenBank/DDBJ databases">
        <title>Genome sequence of Blautia coccoides DSM 935.</title>
        <authorList>
            <person name="Boeer T."/>
            <person name="Bengelsdorf F.R."/>
            <person name="Daniel R."/>
            <person name="Poehlein A."/>
        </authorList>
    </citation>
    <scope>NUCLEOTIDE SEQUENCE [LARGE SCALE GENOMIC DNA]</scope>
    <source>
        <strain evidence="7">DSM 935</strain>
    </source>
</reference>
<evidence type="ECO:0000256" key="1">
    <source>
        <dbReference type="ARBA" id="ARBA00023015"/>
    </source>
</evidence>
<dbReference type="Pfam" id="PF00356">
    <property type="entry name" value="LacI"/>
    <property type="match status" value="1"/>
</dbReference>
<evidence type="ECO:0000256" key="3">
    <source>
        <dbReference type="ARBA" id="ARBA00023163"/>
    </source>
</evidence>
<evidence type="ECO:0000256" key="2">
    <source>
        <dbReference type="ARBA" id="ARBA00023125"/>
    </source>
</evidence>
<name>A0ABZ0U8B1_9FIRM</name>
<dbReference type="CDD" id="cd01392">
    <property type="entry name" value="HTH_LacI"/>
    <property type="match status" value="1"/>
</dbReference>
<dbReference type="Gene3D" id="1.10.443.10">
    <property type="entry name" value="Intergrase catalytic core"/>
    <property type="match status" value="1"/>
</dbReference>
<keyword evidence="4" id="KW-0233">DNA recombination</keyword>
<gene>
    <name evidence="7" type="ORF">BLCOC_12880</name>
</gene>
<dbReference type="PANTHER" id="PTHR30146:SF109">
    <property type="entry name" value="HTH-TYPE TRANSCRIPTIONAL REGULATOR GALS"/>
    <property type="match status" value="1"/>
</dbReference>
<keyword evidence="1" id="KW-0805">Transcription regulation</keyword>
<dbReference type="PROSITE" id="PS51898">
    <property type="entry name" value="TYR_RECOMBINASE"/>
    <property type="match status" value="1"/>
</dbReference>
<dbReference type="SUPFAM" id="SSF56349">
    <property type="entry name" value="DNA breaking-rejoining enzymes"/>
    <property type="match status" value="1"/>
</dbReference>
<dbReference type="InterPro" id="IPR002104">
    <property type="entry name" value="Integrase_catalytic"/>
</dbReference>
<dbReference type="PANTHER" id="PTHR30146">
    <property type="entry name" value="LACI-RELATED TRANSCRIPTIONAL REPRESSOR"/>
    <property type="match status" value="1"/>
</dbReference>
<organism evidence="7 8">
    <name type="scientific">Blautia producta</name>
    <dbReference type="NCBI Taxonomy" id="33035"/>
    <lineage>
        <taxon>Bacteria</taxon>
        <taxon>Bacillati</taxon>
        <taxon>Bacillota</taxon>
        <taxon>Clostridia</taxon>
        <taxon>Lachnospirales</taxon>
        <taxon>Lachnospiraceae</taxon>
        <taxon>Blautia</taxon>
    </lineage>
</organism>
<sequence>MSEGRSITRKDIAREAGVSISVVSRALNNSGYVEKEKKKRIIDIANQYGYIPNPIAMALQQKKTHQLLFFCGDLTGTYYNQMYHGMARAAEKIYYTKLPKSETSIRVVPMAEHTEECLLELKKRYIQANRMCEQVLCNKMQKVPTKSNIYDVWEKLLNFSGIEYAKVHKLRKTFATITISEGVAISDVSQVLGHRDTGITLSAYYKATGSGSDAVRRTLNTVYGSKIS</sequence>
<dbReference type="Gene3D" id="1.10.260.40">
    <property type="entry name" value="lambda repressor-like DNA-binding domains"/>
    <property type="match status" value="1"/>
</dbReference>
<accession>A0ABZ0U8B1</accession>
<dbReference type="Proteomes" id="UP001325248">
    <property type="component" value="Chromosome"/>
</dbReference>
<evidence type="ECO:0000259" key="5">
    <source>
        <dbReference type="PROSITE" id="PS50932"/>
    </source>
</evidence>
<dbReference type="EMBL" id="CP136422">
    <property type="protein sequence ID" value="WPX72947.1"/>
    <property type="molecule type" value="Genomic_DNA"/>
</dbReference>
<protein>
    <recommendedName>
        <fullName evidence="9">Regulatory LacI family protein</fullName>
    </recommendedName>
</protein>
<keyword evidence="3" id="KW-0804">Transcription</keyword>
<dbReference type="InterPro" id="IPR011010">
    <property type="entry name" value="DNA_brk_join_enz"/>
</dbReference>
<dbReference type="InterPro" id="IPR010982">
    <property type="entry name" value="Lambda_DNA-bd_dom_sf"/>
</dbReference>
<evidence type="ECO:0000256" key="4">
    <source>
        <dbReference type="ARBA" id="ARBA00023172"/>
    </source>
</evidence>
<proteinExistence type="predicted"/>
<dbReference type="InterPro" id="IPR013762">
    <property type="entry name" value="Integrase-like_cat_sf"/>
</dbReference>
<dbReference type="InterPro" id="IPR000843">
    <property type="entry name" value="HTH_LacI"/>
</dbReference>
<evidence type="ECO:0000259" key="6">
    <source>
        <dbReference type="PROSITE" id="PS51898"/>
    </source>
</evidence>
<dbReference type="Pfam" id="PF00589">
    <property type="entry name" value="Phage_integrase"/>
    <property type="match status" value="1"/>
</dbReference>
<dbReference type="SUPFAM" id="SSF47413">
    <property type="entry name" value="lambda repressor-like DNA-binding domains"/>
    <property type="match status" value="1"/>
</dbReference>
<keyword evidence="2" id="KW-0238">DNA-binding</keyword>